<dbReference type="Pfam" id="PF02600">
    <property type="entry name" value="DsbB"/>
    <property type="match status" value="1"/>
</dbReference>
<dbReference type="Gene3D" id="1.20.1550.10">
    <property type="entry name" value="DsbB-like"/>
    <property type="match status" value="1"/>
</dbReference>
<evidence type="ECO:0000256" key="3">
    <source>
        <dbReference type="ARBA" id="ARBA00022989"/>
    </source>
</evidence>
<reference evidence="6 7" key="1">
    <citation type="submission" date="2020-01" db="EMBL/GenBank/DDBJ databases">
        <title>Draft genome sequence of Cand. Neptunochlamydia vexilliferae K9.</title>
        <authorList>
            <person name="Schulz F."/>
            <person name="Koestlbacher S."/>
            <person name="Wascher F."/>
            <person name="Pizzetti I."/>
            <person name="Horn M."/>
        </authorList>
    </citation>
    <scope>NUCLEOTIDE SEQUENCE [LARGE SCALE GENOMIC DNA]</scope>
    <source>
        <strain evidence="6 7">K9</strain>
    </source>
</reference>
<dbReference type="InterPro" id="IPR023380">
    <property type="entry name" value="DsbB-like_sf"/>
</dbReference>
<evidence type="ECO:0000313" key="6">
    <source>
        <dbReference type="EMBL" id="MBF5059590.1"/>
    </source>
</evidence>
<proteinExistence type="predicted"/>
<evidence type="ECO:0000313" key="7">
    <source>
        <dbReference type="Proteomes" id="UP001194714"/>
    </source>
</evidence>
<feature type="transmembrane region" description="Helical" evidence="5">
    <location>
        <begin position="105"/>
        <end position="124"/>
    </location>
</feature>
<keyword evidence="4 5" id="KW-0472">Membrane</keyword>
<feature type="transmembrane region" description="Helical" evidence="5">
    <location>
        <begin position="68"/>
        <end position="85"/>
    </location>
</feature>
<keyword evidence="2 5" id="KW-0812">Transmembrane</keyword>
<dbReference type="RefSeq" id="WP_194847894.1">
    <property type="nucleotide sequence ID" value="NZ_JAAEJV010000029.1"/>
</dbReference>
<dbReference type="EMBL" id="JAAEJV010000029">
    <property type="protein sequence ID" value="MBF5059590.1"/>
    <property type="molecule type" value="Genomic_DNA"/>
</dbReference>
<dbReference type="InterPro" id="IPR003752">
    <property type="entry name" value="DiS_bond_form_DsbB/BdbC"/>
</dbReference>
<accession>A0ABS0B200</accession>
<evidence type="ECO:0008006" key="8">
    <source>
        <dbReference type="Google" id="ProtNLM"/>
    </source>
</evidence>
<dbReference type="SUPFAM" id="SSF158442">
    <property type="entry name" value="DsbB-like"/>
    <property type="match status" value="1"/>
</dbReference>
<evidence type="ECO:0000256" key="4">
    <source>
        <dbReference type="ARBA" id="ARBA00023136"/>
    </source>
</evidence>
<dbReference type="Proteomes" id="UP001194714">
    <property type="component" value="Unassembled WGS sequence"/>
</dbReference>
<sequence length="128" mass="14546">MSYPKIFLTILFFALIALGFSYYAQYGLNLAPCPLCLTQRALYFALGALAFIALFVPWKRRLLRLTQVNLLALLLMGAYHTYVEYRQTLCGCSDTSWSLFGLPAPLYSAILCLALLITTQFFLLRKKN</sequence>
<comment type="caution">
    <text evidence="6">The sequence shown here is derived from an EMBL/GenBank/DDBJ whole genome shotgun (WGS) entry which is preliminary data.</text>
</comment>
<name>A0ABS0B200_9BACT</name>
<evidence type="ECO:0000256" key="5">
    <source>
        <dbReference type="SAM" id="Phobius"/>
    </source>
</evidence>
<evidence type="ECO:0000256" key="2">
    <source>
        <dbReference type="ARBA" id="ARBA00022692"/>
    </source>
</evidence>
<keyword evidence="7" id="KW-1185">Reference proteome</keyword>
<evidence type="ECO:0000256" key="1">
    <source>
        <dbReference type="ARBA" id="ARBA00004141"/>
    </source>
</evidence>
<protein>
    <recommendedName>
        <fullName evidence="8">Disulfide bond formation protein B</fullName>
    </recommendedName>
</protein>
<comment type="subcellular location">
    <subcellularLocation>
        <location evidence="1">Membrane</location>
        <topology evidence="1">Multi-pass membrane protein</topology>
    </subcellularLocation>
</comment>
<keyword evidence="3 5" id="KW-1133">Transmembrane helix</keyword>
<feature type="transmembrane region" description="Helical" evidence="5">
    <location>
        <begin position="37"/>
        <end position="56"/>
    </location>
</feature>
<organism evidence="6 7">
    <name type="scientific">Candidatus Neptunichlamydia vexilliferae</name>
    <dbReference type="NCBI Taxonomy" id="1651774"/>
    <lineage>
        <taxon>Bacteria</taxon>
        <taxon>Pseudomonadati</taxon>
        <taxon>Chlamydiota</taxon>
        <taxon>Chlamydiia</taxon>
        <taxon>Parachlamydiales</taxon>
        <taxon>Simkaniaceae</taxon>
        <taxon>Candidatus Neptunichlamydia</taxon>
    </lineage>
</organism>
<gene>
    <name evidence="6" type="ORF">NEPTK9_001106</name>
</gene>